<dbReference type="SUPFAM" id="SSF52058">
    <property type="entry name" value="L domain-like"/>
    <property type="match status" value="1"/>
</dbReference>
<evidence type="ECO:0000313" key="4">
    <source>
        <dbReference type="EMBL" id="KAK3874796.1"/>
    </source>
</evidence>
<keyword evidence="1" id="KW-0433">Leucine-rich repeat</keyword>
<dbReference type="Pfam" id="PF00560">
    <property type="entry name" value="LRR_1"/>
    <property type="match status" value="1"/>
</dbReference>
<protein>
    <submittedName>
        <fullName evidence="4">Uncharacterized protein</fullName>
    </submittedName>
</protein>
<reference evidence="4" key="1">
    <citation type="submission" date="2023-10" db="EMBL/GenBank/DDBJ databases">
        <title>Genome assemblies of two species of porcelain crab, Petrolisthes cinctipes and Petrolisthes manimaculis (Anomura: Porcellanidae).</title>
        <authorList>
            <person name="Angst P."/>
        </authorList>
    </citation>
    <scope>NUCLEOTIDE SEQUENCE</scope>
    <source>
        <strain evidence="4">PB745_01</strain>
        <tissue evidence="4">Gill</tissue>
    </source>
</reference>
<gene>
    <name evidence="4" type="ORF">Pcinc_020296</name>
</gene>
<dbReference type="EMBL" id="JAWQEG010002061">
    <property type="protein sequence ID" value="KAK3874796.1"/>
    <property type="molecule type" value="Genomic_DNA"/>
</dbReference>
<dbReference type="InterPro" id="IPR032675">
    <property type="entry name" value="LRR_dom_sf"/>
</dbReference>
<dbReference type="PANTHER" id="PTHR24366:SF161">
    <property type="entry name" value="TIR DOMAIN-CONTAINING PROTEIN"/>
    <property type="match status" value="1"/>
</dbReference>
<keyword evidence="3" id="KW-0677">Repeat</keyword>
<dbReference type="Pfam" id="PF13855">
    <property type="entry name" value="LRR_8"/>
    <property type="match status" value="1"/>
</dbReference>
<proteinExistence type="predicted"/>
<dbReference type="Proteomes" id="UP001286313">
    <property type="component" value="Unassembled WGS sequence"/>
</dbReference>
<dbReference type="PROSITE" id="PS51450">
    <property type="entry name" value="LRR"/>
    <property type="match status" value="3"/>
</dbReference>
<organism evidence="4 5">
    <name type="scientific">Petrolisthes cinctipes</name>
    <name type="common">Flat porcelain crab</name>
    <dbReference type="NCBI Taxonomy" id="88211"/>
    <lineage>
        <taxon>Eukaryota</taxon>
        <taxon>Metazoa</taxon>
        <taxon>Ecdysozoa</taxon>
        <taxon>Arthropoda</taxon>
        <taxon>Crustacea</taxon>
        <taxon>Multicrustacea</taxon>
        <taxon>Malacostraca</taxon>
        <taxon>Eumalacostraca</taxon>
        <taxon>Eucarida</taxon>
        <taxon>Decapoda</taxon>
        <taxon>Pleocyemata</taxon>
        <taxon>Anomura</taxon>
        <taxon>Galatheoidea</taxon>
        <taxon>Porcellanidae</taxon>
        <taxon>Petrolisthes</taxon>
    </lineage>
</organism>
<dbReference type="Gene3D" id="3.80.10.10">
    <property type="entry name" value="Ribonuclease Inhibitor"/>
    <property type="match status" value="1"/>
</dbReference>
<name>A0AAE1FJN0_PETCI</name>
<keyword evidence="2" id="KW-0732">Signal</keyword>
<evidence type="ECO:0000313" key="5">
    <source>
        <dbReference type="Proteomes" id="UP001286313"/>
    </source>
</evidence>
<evidence type="ECO:0000256" key="3">
    <source>
        <dbReference type="ARBA" id="ARBA00022737"/>
    </source>
</evidence>
<evidence type="ECO:0000256" key="1">
    <source>
        <dbReference type="ARBA" id="ARBA00022614"/>
    </source>
</evidence>
<dbReference type="InterPro" id="IPR001611">
    <property type="entry name" value="Leu-rich_rpt"/>
</dbReference>
<dbReference type="PANTHER" id="PTHR24366">
    <property type="entry name" value="IG(IMMUNOGLOBULIN) AND LRR(LEUCINE RICH REPEAT) DOMAINS"/>
    <property type="match status" value="1"/>
</dbReference>
<sequence length="121" mass="13087">MEKVDIGGEKLSNLHLNSITEIPDLQGCSNLKLLDLSDNAITSLGHGRFTGVPGLHDLLLQNNKIPKVPGDAFLGLTNLQVLQLQENEIREIEEDAFPSLGQPGGHQLGRQPVPCVASTWT</sequence>
<accession>A0AAE1FJN0</accession>
<dbReference type="AlphaFoldDB" id="A0AAE1FJN0"/>
<evidence type="ECO:0000256" key="2">
    <source>
        <dbReference type="ARBA" id="ARBA00022729"/>
    </source>
</evidence>
<dbReference type="SMART" id="SM00369">
    <property type="entry name" value="LRR_TYP"/>
    <property type="match status" value="3"/>
</dbReference>
<keyword evidence="5" id="KW-1185">Reference proteome</keyword>
<dbReference type="InterPro" id="IPR003591">
    <property type="entry name" value="Leu-rich_rpt_typical-subtyp"/>
</dbReference>
<comment type="caution">
    <text evidence="4">The sequence shown here is derived from an EMBL/GenBank/DDBJ whole genome shotgun (WGS) entry which is preliminary data.</text>
</comment>
<dbReference type="PRINTS" id="PR00019">
    <property type="entry name" value="LEURICHRPT"/>
</dbReference>